<dbReference type="EMBL" id="KN846969">
    <property type="protein sequence ID" value="KIW84784.1"/>
    <property type="molecule type" value="Genomic_DNA"/>
</dbReference>
<keyword evidence="3" id="KW-1185">Reference proteome</keyword>
<proteinExistence type="predicted"/>
<dbReference type="Proteomes" id="UP000053029">
    <property type="component" value="Unassembled WGS sequence"/>
</dbReference>
<feature type="region of interest" description="Disordered" evidence="1">
    <location>
        <begin position="79"/>
        <end position="100"/>
    </location>
</feature>
<gene>
    <name evidence="2" type="ORF">Z517_00172</name>
</gene>
<dbReference type="HOGENOM" id="CLU_2306189_0_0_1"/>
<evidence type="ECO:0000256" key="1">
    <source>
        <dbReference type="SAM" id="MobiDB-lite"/>
    </source>
</evidence>
<dbReference type="VEuPathDB" id="FungiDB:Z517_00172"/>
<accession>A0A0D2HJU9</accession>
<organism evidence="2 3">
    <name type="scientific">Fonsecaea pedrosoi CBS 271.37</name>
    <dbReference type="NCBI Taxonomy" id="1442368"/>
    <lineage>
        <taxon>Eukaryota</taxon>
        <taxon>Fungi</taxon>
        <taxon>Dikarya</taxon>
        <taxon>Ascomycota</taxon>
        <taxon>Pezizomycotina</taxon>
        <taxon>Eurotiomycetes</taxon>
        <taxon>Chaetothyriomycetidae</taxon>
        <taxon>Chaetothyriales</taxon>
        <taxon>Herpotrichiellaceae</taxon>
        <taxon>Fonsecaea</taxon>
    </lineage>
</organism>
<evidence type="ECO:0000313" key="2">
    <source>
        <dbReference type="EMBL" id="KIW84784.1"/>
    </source>
</evidence>
<protein>
    <submittedName>
        <fullName evidence="2">Uncharacterized protein</fullName>
    </submittedName>
</protein>
<dbReference type="OrthoDB" id="10553028at2759"/>
<sequence length="100" mass="11360">MSSNQKQSKIGKKWKRPHSNIQLVQGTVQETDIIRPEGYGDDSYRDYDKTKEKPKRDESKAAKKGIGIKAKAWGWAKKGWSRIHGDGERSTETGSLEQRA</sequence>
<dbReference type="RefSeq" id="XP_013288592.1">
    <property type="nucleotide sequence ID" value="XM_013433138.1"/>
</dbReference>
<feature type="region of interest" description="Disordered" evidence="1">
    <location>
        <begin position="1"/>
        <end position="65"/>
    </location>
</feature>
<feature type="compositionally biased region" description="Basic residues" evidence="1">
    <location>
        <begin position="9"/>
        <end position="18"/>
    </location>
</feature>
<dbReference type="AlphaFoldDB" id="A0A0D2HJU9"/>
<dbReference type="GeneID" id="25299662"/>
<feature type="compositionally biased region" description="Basic and acidic residues" evidence="1">
    <location>
        <begin position="42"/>
        <end position="61"/>
    </location>
</feature>
<name>A0A0D2HJU9_9EURO</name>
<reference evidence="2 3" key="1">
    <citation type="submission" date="2015-01" db="EMBL/GenBank/DDBJ databases">
        <title>The Genome Sequence of Fonsecaea pedrosoi CBS 271.37.</title>
        <authorList>
            <consortium name="The Broad Institute Genomics Platform"/>
            <person name="Cuomo C."/>
            <person name="de Hoog S."/>
            <person name="Gorbushina A."/>
            <person name="Stielow B."/>
            <person name="Teixiera M."/>
            <person name="Abouelleil A."/>
            <person name="Chapman S.B."/>
            <person name="Priest M."/>
            <person name="Young S.K."/>
            <person name="Wortman J."/>
            <person name="Nusbaum C."/>
            <person name="Birren B."/>
        </authorList>
    </citation>
    <scope>NUCLEOTIDE SEQUENCE [LARGE SCALE GENOMIC DNA]</scope>
    <source>
        <strain evidence="2 3">CBS 271.37</strain>
    </source>
</reference>
<evidence type="ECO:0000313" key="3">
    <source>
        <dbReference type="Proteomes" id="UP000053029"/>
    </source>
</evidence>
<feature type="compositionally biased region" description="Polar residues" evidence="1">
    <location>
        <begin position="19"/>
        <end position="30"/>
    </location>
</feature>